<evidence type="ECO:0000256" key="6">
    <source>
        <dbReference type="ARBA" id="ARBA00022631"/>
    </source>
</evidence>
<dbReference type="Proteomes" id="UP000515204">
    <property type="component" value="Unplaced"/>
</dbReference>
<evidence type="ECO:0000313" key="11">
    <source>
        <dbReference type="RefSeq" id="XP_014483568.1"/>
    </source>
</evidence>
<sequence>MPRRPLAGGITFEYSSNMEKTPTNVNSQSTKLYIPRLTPTGKISHAKTRVYTQRYRKEWENMSDFKGWLTSVPLQPTRAYCKYCKKDLHAHRLSLLKHTCTMKHQRAALLLNSGGKIMDNVRTEEETEEVEDDSEFLVERLDLEDDDAMDTQDKLESEEVGVEATEEEKETSDDICLQLHLSDEDEHKPVIKKIKLNENMSRDTLAEAMAHVTHDEYLEVDNDNERLELDMVVEEETSNTEIEVILPDTINDEAKEKSKELENRRVTRRSLKAIDKTKPTSKILQADGKGDMIVASLPVLETAYQLNNTIVSTHDANIIQPVTAAQNRTITLTSGGKTLTLTGGTFQPGTQYVLSKIKGAKLPTLVVSDKKPIVAVNSPDVNKTVQLTTVLESTSSTSQQDNKSSPKSTPKKLRISTQVMDITKGVPINGLQVSLYKLVDGRWTFMNESNTNSNGRCVDLLDHSTKSVGMGGRYKIHLDVDKYFTLRRIETMYPFIEVVFDVKNPLNHYHIPVLLSPFGYSTYRGS</sequence>
<dbReference type="PROSITE" id="PS00769">
    <property type="entry name" value="TRANSTHYRETIN_2"/>
    <property type="match status" value="1"/>
</dbReference>
<dbReference type="AlphaFoldDB" id="A0A6P3Y019"/>
<dbReference type="NCBIfam" id="TIGR02962">
    <property type="entry name" value="hdxy_isourate"/>
    <property type="match status" value="1"/>
</dbReference>
<evidence type="ECO:0000256" key="8">
    <source>
        <dbReference type="SAM" id="MobiDB-lite"/>
    </source>
</evidence>
<dbReference type="Gene3D" id="2.60.40.180">
    <property type="entry name" value="Transthyretin/hydroxyisourate hydrolase domain"/>
    <property type="match status" value="1"/>
</dbReference>
<dbReference type="GO" id="GO:0006144">
    <property type="term" value="P:purine nucleobase metabolic process"/>
    <property type="evidence" value="ECO:0007669"/>
    <property type="project" value="UniProtKB-KW"/>
</dbReference>
<dbReference type="InterPro" id="IPR023419">
    <property type="entry name" value="Transthyretin_CS"/>
</dbReference>
<evidence type="ECO:0000256" key="5">
    <source>
        <dbReference type="ARBA" id="ARBA00012609"/>
    </source>
</evidence>
<evidence type="ECO:0000256" key="2">
    <source>
        <dbReference type="ARBA" id="ARBA00002704"/>
    </source>
</evidence>
<reference evidence="11" key="1">
    <citation type="submission" date="2025-08" db="UniProtKB">
        <authorList>
            <consortium name="RefSeq"/>
        </authorList>
    </citation>
    <scope>IDENTIFICATION</scope>
</reference>
<comment type="function">
    <text evidence="2">Catalyzes the hydrolysis of 5-hydroxyisourate (HIU) to 2-oxo-4-hydroxy-4-carboxy-5-ureidoimidazoline (OHCU).</text>
</comment>
<gene>
    <name evidence="11" type="primary">LOC106749040</name>
</gene>
<accession>A0A6P3Y019</accession>
<dbReference type="InterPro" id="IPR014306">
    <property type="entry name" value="Hydroxyisourate_hydrolase"/>
</dbReference>
<dbReference type="Pfam" id="PF00576">
    <property type="entry name" value="Transthyretin"/>
    <property type="match status" value="1"/>
</dbReference>
<evidence type="ECO:0000256" key="3">
    <source>
        <dbReference type="ARBA" id="ARBA00009850"/>
    </source>
</evidence>
<keyword evidence="6" id="KW-0659">Purine metabolism</keyword>
<keyword evidence="7" id="KW-0378">Hydrolase</keyword>
<evidence type="ECO:0000259" key="9">
    <source>
        <dbReference type="Pfam" id="PF00576"/>
    </source>
</evidence>
<dbReference type="OrthoDB" id="10265230at2759"/>
<feature type="region of interest" description="Disordered" evidence="8">
    <location>
        <begin position="147"/>
        <end position="173"/>
    </location>
</feature>
<dbReference type="CDD" id="cd05822">
    <property type="entry name" value="TLP_HIUase"/>
    <property type="match status" value="1"/>
</dbReference>
<dbReference type="PANTHER" id="PTHR10395">
    <property type="entry name" value="URICASE AND TRANSTHYRETIN-RELATED"/>
    <property type="match status" value="1"/>
</dbReference>
<evidence type="ECO:0000256" key="1">
    <source>
        <dbReference type="ARBA" id="ARBA00001043"/>
    </source>
</evidence>
<evidence type="ECO:0000256" key="7">
    <source>
        <dbReference type="ARBA" id="ARBA00022801"/>
    </source>
</evidence>
<dbReference type="SUPFAM" id="SSF49472">
    <property type="entry name" value="Transthyretin (synonym: prealbumin)"/>
    <property type="match status" value="1"/>
</dbReference>
<dbReference type="InterPro" id="IPR036817">
    <property type="entry name" value="Transthyretin/HIU_hydrolase_sf"/>
</dbReference>
<organism evidence="10 11">
    <name type="scientific">Dinoponera quadriceps</name>
    <name type="common">South American ant</name>
    <dbReference type="NCBI Taxonomy" id="609295"/>
    <lineage>
        <taxon>Eukaryota</taxon>
        <taxon>Metazoa</taxon>
        <taxon>Ecdysozoa</taxon>
        <taxon>Arthropoda</taxon>
        <taxon>Hexapoda</taxon>
        <taxon>Insecta</taxon>
        <taxon>Pterygota</taxon>
        <taxon>Neoptera</taxon>
        <taxon>Endopterygota</taxon>
        <taxon>Hymenoptera</taxon>
        <taxon>Apocrita</taxon>
        <taxon>Aculeata</taxon>
        <taxon>Formicoidea</taxon>
        <taxon>Formicidae</taxon>
        <taxon>Ponerinae</taxon>
        <taxon>Ponerini</taxon>
        <taxon>Dinoponera</taxon>
    </lineage>
</organism>
<feature type="compositionally biased region" description="Acidic residues" evidence="8">
    <location>
        <begin position="158"/>
        <end position="173"/>
    </location>
</feature>
<dbReference type="KEGG" id="dqu:106749040"/>
<evidence type="ECO:0000313" key="10">
    <source>
        <dbReference type="Proteomes" id="UP000515204"/>
    </source>
</evidence>
<comment type="catalytic activity">
    <reaction evidence="1">
        <text>5-hydroxyisourate + H2O = 5-hydroxy-2-oxo-4-ureido-2,5-dihydro-1H-imidazole-5-carboxylate + H(+)</text>
        <dbReference type="Rhea" id="RHEA:23736"/>
        <dbReference type="ChEBI" id="CHEBI:15377"/>
        <dbReference type="ChEBI" id="CHEBI:15378"/>
        <dbReference type="ChEBI" id="CHEBI:18072"/>
        <dbReference type="ChEBI" id="CHEBI:58639"/>
        <dbReference type="EC" id="3.5.2.17"/>
    </reaction>
</comment>
<dbReference type="GO" id="GO:0033971">
    <property type="term" value="F:hydroxyisourate hydrolase activity"/>
    <property type="evidence" value="ECO:0007669"/>
    <property type="project" value="UniProtKB-EC"/>
</dbReference>
<dbReference type="PANTHER" id="PTHR10395:SF7">
    <property type="entry name" value="5-HYDROXYISOURATE HYDROLASE"/>
    <property type="match status" value="1"/>
</dbReference>
<dbReference type="GeneID" id="106749040"/>
<evidence type="ECO:0000256" key="4">
    <source>
        <dbReference type="ARBA" id="ARBA00011881"/>
    </source>
</evidence>
<name>A0A6P3Y019_DINQU</name>
<feature type="region of interest" description="Disordered" evidence="8">
    <location>
        <begin position="392"/>
        <end position="412"/>
    </location>
</feature>
<dbReference type="InterPro" id="IPR023416">
    <property type="entry name" value="Transthyretin/HIU_hydrolase_d"/>
</dbReference>
<dbReference type="RefSeq" id="XP_014483568.1">
    <property type="nucleotide sequence ID" value="XM_014628082.1"/>
</dbReference>
<feature type="domain" description="Transthyretin/hydroxyisourate hydrolase" evidence="9">
    <location>
        <begin position="415"/>
        <end position="525"/>
    </location>
</feature>
<dbReference type="EC" id="3.5.2.17" evidence="5"/>
<comment type="similarity">
    <text evidence="3">Belongs to the transthyretin family. 5-hydroxyisourate hydrolase subfamily.</text>
</comment>
<comment type="subunit">
    <text evidence="4">Homotetramer.</text>
</comment>
<protein>
    <recommendedName>
        <fullName evidence="5">hydroxyisourate hydrolase</fullName>
        <ecNumber evidence="5">3.5.2.17</ecNumber>
    </recommendedName>
</protein>
<keyword evidence="10" id="KW-1185">Reference proteome</keyword>
<proteinExistence type="inferred from homology"/>